<feature type="region of interest" description="G5" evidence="7">
    <location>
        <begin position="164"/>
        <end position="166"/>
    </location>
</feature>
<dbReference type="Proteomes" id="UP001056035">
    <property type="component" value="Chromosome"/>
</dbReference>
<proteinExistence type="inferred from homology"/>
<dbReference type="CDD" id="cd22534">
    <property type="entry name" value="KH-II_Era"/>
    <property type="match status" value="1"/>
</dbReference>
<evidence type="ECO:0000256" key="7">
    <source>
        <dbReference type="PROSITE-ProRule" id="PRU01050"/>
    </source>
</evidence>
<evidence type="ECO:0000256" key="3">
    <source>
        <dbReference type="ARBA" id="ARBA00022741"/>
    </source>
</evidence>
<evidence type="ECO:0000256" key="5">
    <source>
        <dbReference type="ARBA" id="ARBA00023134"/>
    </source>
</evidence>
<feature type="binding site" evidence="6">
    <location>
        <begin position="26"/>
        <end position="33"/>
    </location>
    <ligand>
        <name>GTP</name>
        <dbReference type="ChEBI" id="CHEBI:37565"/>
    </ligand>
</feature>
<comment type="subcellular location">
    <subcellularLocation>
        <location evidence="6">Cytoplasm</location>
    </subcellularLocation>
    <subcellularLocation>
        <location evidence="6">Cell membrane</location>
        <topology evidence="6">Peripheral membrane protein</topology>
    </subcellularLocation>
</comment>
<dbReference type="InterPro" id="IPR030388">
    <property type="entry name" value="G_ERA_dom"/>
</dbReference>
<evidence type="ECO:0000256" key="6">
    <source>
        <dbReference type="HAMAP-Rule" id="MF_00367"/>
    </source>
</evidence>
<feature type="region of interest" description="G3" evidence="7">
    <location>
        <begin position="73"/>
        <end position="76"/>
    </location>
</feature>
<keyword evidence="6" id="KW-0690">Ribosome biogenesis</keyword>
<protein>
    <recommendedName>
        <fullName evidence="2 6">GTPase Era</fullName>
    </recommendedName>
</protein>
<dbReference type="SUPFAM" id="SSF54814">
    <property type="entry name" value="Prokaryotic type KH domain (KH-domain type II)"/>
    <property type="match status" value="1"/>
</dbReference>
<organism evidence="11 12">
    <name type="scientific">Paraconexibacter antarcticus</name>
    <dbReference type="NCBI Taxonomy" id="2949664"/>
    <lineage>
        <taxon>Bacteria</taxon>
        <taxon>Bacillati</taxon>
        <taxon>Actinomycetota</taxon>
        <taxon>Thermoleophilia</taxon>
        <taxon>Solirubrobacterales</taxon>
        <taxon>Paraconexibacteraceae</taxon>
        <taxon>Paraconexibacter</taxon>
    </lineage>
</organism>
<dbReference type="NCBIfam" id="TIGR00231">
    <property type="entry name" value="small_GTP"/>
    <property type="match status" value="1"/>
</dbReference>
<dbReference type="PROSITE" id="PS51713">
    <property type="entry name" value="G_ERA"/>
    <property type="match status" value="1"/>
</dbReference>
<evidence type="ECO:0000313" key="11">
    <source>
        <dbReference type="EMBL" id="UTI62429.1"/>
    </source>
</evidence>
<dbReference type="InterPro" id="IPR009019">
    <property type="entry name" value="KH_sf_prok-type"/>
</dbReference>
<dbReference type="SUPFAM" id="SSF52540">
    <property type="entry name" value="P-loop containing nucleoside triphosphate hydrolases"/>
    <property type="match status" value="1"/>
</dbReference>
<keyword evidence="5 6" id="KW-0342">GTP-binding</keyword>
<keyword evidence="6" id="KW-0963">Cytoplasm</keyword>
<keyword evidence="12" id="KW-1185">Reference proteome</keyword>
<dbReference type="NCBIfam" id="NF000908">
    <property type="entry name" value="PRK00089.1"/>
    <property type="match status" value="1"/>
</dbReference>
<feature type="domain" description="Era-type G" evidence="10">
    <location>
        <begin position="18"/>
        <end position="188"/>
    </location>
</feature>
<dbReference type="Pfam" id="PF01926">
    <property type="entry name" value="MMR_HSR1"/>
    <property type="match status" value="1"/>
</dbReference>
<reference evidence="11 12" key="1">
    <citation type="submission" date="2022-06" db="EMBL/GenBank/DDBJ databases">
        <title>Paraconexibacter antarcticus.</title>
        <authorList>
            <person name="Kim C.S."/>
        </authorList>
    </citation>
    <scope>NUCLEOTIDE SEQUENCE [LARGE SCALE GENOMIC DNA]</scope>
    <source>
        <strain evidence="11 12">02-257</strain>
    </source>
</reference>
<dbReference type="PRINTS" id="PR00326">
    <property type="entry name" value="GTP1OBG"/>
</dbReference>
<feature type="region of interest" description="G2" evidence="7">
    <location>
        <begin position="52"/>
        <end position="56"/>
    </location>
</feature>
<feature type="domain" description="KH type-2" evidence="9">
    <location>
        <begin position="240"/>
        <end position="293"/>
    </location>
</feature>
<dbReference type="InterPro" id="IPR006073">
    <property type="entry name" value="GTP-bd"/>
</dbReference>
<keyword evidence="4 6" id="KW-0694">RNA-binding</keyword>
<comment type="caution">
    <text evidence="6">Lacks conserved residue(s) required for the propagation of feature annotation.</text>
</comment>
<evidence type="ECO:0000259" key="10">
    <source>
        <dbReference type="PROSITE" id="PS51713"/>
    </source>
</evidence>
<keyword evidence="3 6" id="KW-0547">Nucleotide-binding</keyword>
<feature type="region of interest" description="G1" evidence="7">
    <location>
        <begin position="26"/>
        <end position="33"/>
    </location>
</feature>
<dbReference type="PANTHER" id="PTHR42698:SF1">
    <property type="entry name" value="GTPASE ERA, MITOCHONDRIAL"/>
    <property type="match status" value="1"/>
</dbReference>
<evidence type="ECO:0000259" key="9">
    <source>
        <dbReference type="PROSITE" id="PS50823"/>
    </source>
</evidence>
<dbReference type="InterPro" id="IPR027417">
    <property type="entry name" value="P-loop_NTPase"/>
</dbReference>
<evidence type="ECO:0000256" key="2">
    <source>
        <dbReference type="ARBA" id="ARBA00020484"/>
    </source>
</evidence>
<comment type="subunit">
    <text evidence="6">Monomer.</text>
</comment>
<gene>
    <name evidence="6 11" type="primary">era</name>
    <name evidence="11" type="ORF">NBH00_13770</name>
</gene>
<evidence type="ECO:0000313" key="12">
    <source>
        <dbReference type="Proteomes" id="UP001056035"/>
    </source>
</evidence>
<sequence length="308" mass="33511">MSDLAPHPPGGGPLPITRAGFVALAGRPNVGKSTLVNAIVGHKVAIVSDKPQTTRRAIRGVATTPECQLVLVDLPGVQRPRDALTTRMQRRVESELRDSDAALMIVNAEEGVGPGDRFIAQALAHAKVPVVIAVNKCDRLDKAGTLTALMDASTLEVGDDIFPISAKTGNGVLALTQHLRELVPLSPFFFPIEDNSDQSENVLLAELVREQVLRRTFQEVPHAVEVMIDDVEAVHEDLTRVRALVWVETESQKGILIGAQGKMIKAIGTAARKELQRELGTQVHLDLSVRVRRGWRGDDRLLDRLGIE</sequence>
<keyword evidence="6" id="KW-0699">rRNA-binding</keyword>
<dbReference type="CDD" id="cd04163">
    <property type="entry name" value="Era"/>
    <property type="match status" value="1"/>
</dbReference>
<evidence type="ECO:0000256" key="8">
    <source>
        <dbReference type="RuleBase" id="RU003761"/>
    </source>
</evidence>
<dbReference type="InterPro" id="IPR015946">
    <property type="entry name" value="KH_dom-like_a/b"/>
</dbReference>
<dbReference type="Gene3D" id="3.40.50.300">
    <property type="entry name" value="P-loop containing nucleotide triphosphate hydrolases"/>
    <property type="match status" value="1"/>
</dbReference>
<dbReference type="NCBIfam" id="TIGR00436">
    <property type="entry name" value="era"/>
    <property type="match status" value="1"/>
</dbReference>
<feature type="region of interest" description="G4" evidence="7">
    <location>
        <begin position="135"/>
        <end position="138"/>
    </location>
</feature>
<dbReference type="InterPro" id="IPR004044">
    <property type="entry name" value="KH_dom_type_2"/>
</dbReference>
<dbReference type="PANTHER" id="PTHR42698">
    <property type="entry name" value="GTPASE ERA"/>
    <property type="match status" value="1"/>
</dbReference>
<keyword evidence="6" id="KW-0472">Membrane</keyword>
<dbReference type="PROSITE" id="PS50823">
    <property type="entry name" value="KH_TYPE_2"/>
    <property type="match status" value="1"/>
</dbReference>
<name>A0ABY5DNC8_9ACTN</name>
<dbReference type="Pfam" id="PF07650">
    <property type="entry name" value="KH_2"/>
    <property type="match status" value="1"/>
</dbReference>
<accession>A0ABY5DNC8</accession>
<comment type="function">
    <text evidence="6">An essential GTPase that binds both GDP and GTP, with rapid nucleotide exchange. Plays a role in 16S rRNA processing and 30S ribosomal subunit biogenesis and possibly also in cell cycle regulation and energy metabolism.</text>
</comment>
<dbReference type="EMBL" id="CP098502">
    <property type="protein sequence ID" value="UTI62429.1"/>
    <property type="molecule type" value="Genomic_DNA"/>
</dbReference>
<dbReference type="RefSeq" id="WP_254569167.1">
    <property type="nucleotide sequence ID" value="NZ_CP098502.1"/>
</dbReference>
<dbReference type="HAMAP" id="MF_00367">
    <property type="entry name" value="GTPase_Era"/>
    <property type="match status" value="1"/>
</dbReference>
<evidence type="ECO:0000256" key="4">
    <source>
        <dbReference type="ARBA" id="ARBA00022884"/>
    </source>
</evidence>
<keyword evidence="6" id="KW-1003">Cell membrane</keyword>
<evidence type="ECO:0000256" key="1">
    <source>
        <dbReference type="ARBA" id="ARBA00007921"/>
    </source>
</evidence>
<dbReference type="InterPro" id="IPR005225">
    <property type="entry name" value="Small_GTP-bd"/>
</dbReference>
<comment type="similarity">
    <text evidence="1 6 7 8">Belongs to the TRAFAC class TrmE-Era-EngA-EngB-Septin-like GTPase superfamily. Era GTPase family.</text>
</comment>
<dbReference type="InterPro" id="IPR005662">
    <property type="entry name" value="GTPase_Era-like"/>
</dbReference>
<feature type="binding site" evidence="6">
    <location>
        <begin position="135"/>
        <end position="138"/>
    </location>
    <ligand>
        <name>GTP</name>
        <dbReference type="ChEBI" id="CHEBI:37565"/>
    </ligand>
</feature>
<dbReference type="Gene3D" id="3.30.300.20">
    <property type="match status" value="1"/>
</dbReference>